<sequence>MLPHGNAIAPTATIARLYFLLVDEDNALVTGAVAADFTSIGRASVTDQVTSATINITPLSDGANPQASLSAGTVIEHGQGVYSVDAPGGPFAVDSLHAVAVHSTGTCHAYVHLRSSVPTAAETAMATRAELAAELANLDEAVSAPKTLVHTYDAAKTASQFNPTSDTVIVGTNNDKTGYGLTSGERSALAGVIDLAIINQGDGADLIGALADAIAADWIASDASPLAMVAALKADSTYTTLISDVAAGKSAAELLRDRLTAARSAKLDRDLAHAGDAATYQATVPTVQEIDTQLTSTHGAGAWTGGGGGSAGSGQFKQDLLITNQADVPIPRAIITVLSAEGTSLGIYTASGTEGEASLMLDAGEYILAVTAYPTHIAQTQTITITGDPTPLTIQLAASVPSPPEIAGLCRVRIPVREANIPAQAAQITAQPVGENQKVGNDLLSRAVTRAESDATGYAELLLPQGAIYRIVGMHAGYMFVDIQYAVPFLSEAYVAVAIN</sequence>
<name>A0A5B9QRW4_9BACT</name>
<reference evidence="1 2" key="1">
    <citation type="submission" date="2019-08" db="EMBL/GenBank/DDBJ databases">
        <title>Deep-cultivation of Planctomycetes and their phenomic and genomic characterization uncovers novel biology.</title>
        <authorList>
            <person name="Wiegand S."/>
            <person name="Jogler M."/>
            <person name="Boedeker C."/>
            <person name="Pinto D."/>
            <person name="Vollmers J."/>
            <person name="Rivas-Marin E."/>
            <person name="Kohn T."/>
            <person name="Peeters S.H."/>
            <person name="Heuer A."/>
            <person name="Rast P."/>
            <person name="Oberbeckmann S."/>
            <person name="Bunk B."/>
            <person name="Jeske O."/>
            <person name="Meyerdierks A."/>
            <person name="Storesund J.E."/>
            <person name="Kallscheuer N."/>
            <person name="Luecker S."/>
            <person name="Lage O.M."/>
            <person name="Pohl T."/>
            <person name="Merkel B.J."/>
            <person name="Hornburger P."/>
            <person name="Mueller R.-W."/>
            <person name="Bruemmer F."/>
            <person name="Labrenz M."/>
            <person name="Spormann A.M."/>
            <person name="Op den Camp H."/>
            <person name="Overmann J."/>
            <person name="Amann R."/>
            <person name="Jetten M.S.M."/>
            <person name="Mascher T."/>
            <person name="Medema M.H."/>
            <person name="Devos D.P."/>
            <person name="Kaster A.-K."/>
            <person name="Ovreas L."/>
            <person name="Rohde M."/>
            <person name="Galperin M.Y."/>
            <person name="Jogler C."/>
        </authorList>
    </citation>
    <scope>NUCLEOTIDE SEQUENCE [LARGE SCALE GENOMIC DNA]</scope>
    <source>
        <strain evidence="1 2">UC8</strain>
    </source>
</reference>
<dbReference type="Proteomes" id="UP000325286">
    <property type="component" value="Chromosome"/>
</dbReference>
<keyword evidence="2" id="KW-1185">Reference proteome</keyword>
<evidence type="ECO:0000313" key="2">
    <source>
        <dbReference type="Proteomes" id="UP000325286"/>
    </source>
</evidence>
<dbReference type="KEGG" id="rul:UC8_24520"/>
<dbReference type="SUPFAM" id="SSF49464">
    <property type="entry name" value="Carboxypeptidase regulatory domain-like"/>
    <property type="match status" value="1"/>
</dbReference>
<dbReference type="AlphaFoldDB" id="A0A5B9QRW4"/>
<protein>
    <submittedName>
        <fullName evidence="1">Uncharacterized protein</fullName>
    </submittedName>
</protein>
<evidence type="ECO:0000313" key="1">
    <source>
        <dbReference type="EMBL" id="QEG40440.1"/>
    </source>
</evidence>
<dbReference type="EMBL" id="CP042914">
    <property type="protein sequence ID" value="QEG40440.1"/>
    <property type="molecule type" value="Genomic_DNA"/>
</dbReference>
<gene>
    <name evidence="1" type="ORF">UC8_24520</name>
</gene>
<dbReference type="InterPro" id="IPR008969">
    <property type="entry name" value="CarboxyPept-like_regulatory"/>
</dbReference>
<organism evidence="1 2">
    <name type="scientific">Roseimaritima ulvae</name>
    <dbReference type="NCBI Taxonomy" id="980254"/>
    <lineage>
        <taxon>Bacteria</taxon>
        <taxon>Pseudomonadati</taxon>
        <taxon>Planctomycetota</taxon>
        <taxon>Planctomycetia</taxon>
        <taxon>Pirellulales</taxon>
        <taxon>Pirellulaceae</taxon>
        <taxon>Roseimaritima</taxon>
    </lineage>
</organism>
<proteinExistence type="predicted"/>
<accession>A0A5B9QRW4</accession>
<dbReference type="RefSeq" id="WP_068130966.1">
    <property type="nucleotide sequence ID" value="NZ_CP042914.1"/>
</dbReference>